<dbReference type="InterPro" id="IPR006222">
    <property type="entry name" value="GCVT_N"/>
</dbReference>
<dbReference type="PRINTS" id="PR00368">
    <property type="entry name" value="FADPNR"/>
</dbReference>
<evidence type="ECO:0000259" key="5">
    <source>
        <dbReference type="Pfam" id="PF08669"/>
    </source>
</evidence>
<dbReference type="PRINTS" id="PR00411">
    <property type="entry name" value="PNDRDTASEI"/>
</dbReference>
<feature type="domain" description="GCVT N-terminal" evidence="3">
    <location>
        <begin position="555"/>
        <end position="815"/>
    </location>
</feature>
<dbReference type="Pfam" id="PF01571">
    <property type="entry name" value="GCV_T"/>
    <property type="match status" value="1"/>
</dbReference>
<dbReference type="PANTHER" id="PTHR43757:SF2">
    <property type="entry name" value="AMINOMETHYLTRANSFERASE, MITOCHONDRIAL"/>
    <property type="match status" value="1"/>
</dbReference>
<dbReference type="SUPFAM" id="SSF51905">
    <property type="entry name" value="FAD/NAD(P)-binding domain"/>
    <property type="match status" value="1"/>
</dbReference>
<evidence type="ECO:0000259" key="3">
    <source>
        <dbReference type="Pfam" id="PF01571"/>
    </source>
</evidence>
<keyword evidence="8" id="KW-1185">Reference proteome</keyword>
<dbReference type="STRING" id="1486859.SAMN05444273_1137"/>
<dbReference type="PANTHER" id="PTHR43757">
    <property type="entry name" value="AMINOMETHYLTRANSFERASE"/>
    <property type="match status" value="1"/>
</dbReference>
<proteinExistence type="inferred from homology"/>
<dbReference type="SUPFAM" id="SSF103025">
    <property type="entry name" value="Folate-binding domain"/>
    <property type="match status" value="1"/>
</dbReference>
<organism evidence="7 8">
    <name type="scientific">Litoreibacter ascidiaceicola</name>
    <dbReference type="NCBI Taxonomy" id="1486859"/>
    <lineage>
        <taxon>Bacteria</taxon>
        <taxon>Pseudomonadati</taxon>
        <taxon>Pseudomonadota</taxon>
        <taxon>Alphaproteobacteria</taxon>
        <taxon>Rhodobacterales</taxon>
        <taxon>Roseobacteraceae</taxon>
        <taxon>Litoreibacter</taxon>
    </lineage>
</organism>
<evidence type="ECO:0000259" key="6">
    <source>
        <dbReference type="Pfam" id="PF17806"/>
    </source>
</evidence>
<dbReference type="InterPro" id="IPR041117">
    <property type="entry name" value="SoxA_A3"/>
</dbReference>
<dbReference type="EMBL" id="FQUV01000013">
    <property type="protein sequence ID" value="SHF80032.1"/>
    <property type="molecule type" value="Genomic_DNA"/>
</dbReference>
<evidence type="ECO:0000313" key="7">
    <source>
        <dbReference type="EMBL" id="SHF80032.1"/>
    </source>
</evidence>
<dbReference type="InterPro" id="IPR027266">
    <property type="entry name" value="TrmE/GcvT-like"/>
</dbReference>
<dbReference type="InterPro" id="IPR028896">
    <property type="entry name" value="GcvT/YgfZ/DmdA"/>
</dbReference>
<dbReference type="InterPro" id="IPR013977">
    <property type="entry name" value="GcvT_C"/>
</dbReference>
<dbReference type="GO" id="GO:0016491">
    <property type="term" value="F:oxidoreductase activity"/>
    <property type="evidence" value="ECO:0007669"/>
    <property type="project" value="UniProtKB-KW"/>
</dbReference>
<dbReference type="InterPro" id="IPR023753">
    <property type="entry name" value="FAD/NAD-binding_dom"/>
</dbReference>
<name>A0A1M5ELX9_9RHOB</name>
<dbReference type="RefSeq" id="WP_073146213.1">
    <property type="nucleotide sequence ID" value="NZ_FQUV01000013.1"/>
</dbReference>
<dbReference type="Gene3D" id="3.50.50.60">
    <property type="entry name" value="FAD/NAD(P)-binding domain"/>
    <property type="match status" value="1"/>
</dbReference>
<feature type="domain" description="Aminomethyltransferase C-terminal" evidence="5">
    <location>
        <begin position="842"/>
        <end position="923"/>
    </location>
</feature>
<dbReference type="Pfam" id="PF07992">
    <property type="entry name" value="Pyr_redox_2"/>
    <property type="match status" value="1"/>
</dbReference>
<dbReference type="InterPro" id="IPR042204">
    <property type="entry name" value="2Fe-2S-bd_N"/>
</dbReference>
<dbReference type="InterPro" id="IPR036188">
    <property type="entry name" value="FAD/NAD-bd_sf"/>
</dbReference>
<reference evidence="8" key="1">
    <citation type="submission" date="2016-11" db="EMBL/GenBank/DDBJ databases">
        <authorList>
            <person name="Varghese N."/>
            <person name="Submissions S."/>
        </authorList>
    </citation>
    <scope>NUCLEOTIDE SEQUENCE [LARGE SCALE GENOMIC DNA]</scope>
    <source>
        <strain evidence="8">DSM 100566</strain>
    </source>
</reference>
<dbReference type="Gene3D" id="3.10.20.440">
    <property type="entry name" value="2Fe-2S iron-sulphur cluster binding domain, sarcosine oxidase, alpha subunit, N-terminal domain"/>
    <property type="match status" value="1"/>
</dbReference>
<dbReference type="Gene3D" id="3.30.1360.120">
    <property type="entry name" value="Probable tRNA modification gtpase trme, domain 1"/>
    <property type="match status" value="1"/>
</dbReference>
<evidence type="ECO:0000256" key="1">
    <source>
        <dbReference type="ARBA" id="ARBA00008609"/>
    </source>
</evidence>
<dbReference type="SUPFAM" id="SSF101790">
    <property type="entry name" value="Aminomethyltransferase beta-barrel domain"/>
    <property type="match status" value="1"/>
</dbReference>
<sequence length="931" mass="100595">MTSHRTDRAGLIDRTQPRNFTFDGKAYRGFEGDTLASALLANGVRVMGRSFKYHRPRGPWGAWVDDPNAIMTVTLDGRSFPNCPAATTPLVEDMQARAVNAWPSAAFDIKAGLDLFHRWLGAGFYYKTFMWPDWHLFEPMIRKMAGLGDISRDAPKNYTADQVHDHCEVLVIGGGAAGLACARAAAEAGRGVVLVDDHPIFGGGLHQSVQIEDRTPSEWIADQLAAIMGAGGRVLPTTTAFGVYDHGLVGLAEYGAFGTAPHLHRMRADRIVLATGALDRPVTFAGNDRPGVMAVDAACEYLARYGVLVGRRIALASNNSLADAAEAMLTQAGAKITRISPQDGAIRALGGKQLKGLAQGLRRHEVDTVLASGGLTPLVHLWRHAGGKLDWCAARQAFLPGAAPDGMVAIGAANGTFDLDQALSEARAIGAGNASDAAARTYSLTPLWPEPGDKGRQWIDFQHDVTLKDVELAARENYVSVEHLKRYTTLGMASDQGKTSNMAGLAAMAAIQDRPLPEVGTTTFRPPFVPVPFEMYHGHHGKQLWHPLKRLALEPQHRAAGAALGEYGGWLRPGWYGTGNRGDLIRREVLSARNAAGIFDASPLGKIEVMGPDAEDFVNFIYYNTIRTLKPGNIRYGFMLTEGGIVMDDGVIARLTENRFVISCSSGHVDSVREHLEAWRQDGNNPDRIFIHDLTQQWSTVTITGPKARDILAKLPLGLDLSAQAFPHMTVQETQREETPIRIARVSFTGDISYEISIRSSRASDLWDKVVAAGEPHGATPIGIEALSILRAEKGYIMVGKDTDGETMPHDLGITIPRLKKKPAYIGDRSLHSDKANLPDRKALVGLAVGDGDKVLPTGAHIVDGTLSRSLGYVTSSYDSPTLGHPVALGLLENGSARTGEIVSVWHMGETRQATVCAACFFDPEGERLHA</sequence>
<dbReference type="OrthoDB" id="5287468at2"/>
<dbReference type="Pfam" id="PF17806">
    <property type="entry name" value="SO_alpha_A3"/>
    <property type="match status" value="1"/>
</dbReference>
<comment type="similarity">
    <text evidence="1">Belongs to the GcvT family.</text>
</comment>
<gene>
    <name evidence="7" type="ORF">SAMN05444273_1137</name>
</gene>
<accession>A0A1M5ELX9</accession>
<dbReference type="Proteomes" id="UP000184144">
    <property type="component" value="Unassembled WGS sequence"/>
</dbReference>
<feature type="domain" description="SoxA A3" evidence="6">
    <location>
        <begin position="454"/>
        <end position="536"/>
    </location>
</feature>
<keyword evidence="2" id="KW-0560">Oxidoreductase</keyword>
<dbReference type="AlphaFoldDB" id="A0A1M5ELX9"/>
<dbReference type="InterPro" id="IPR029043">
    <property type="entry name" value="GcvT/YgfZ_C"/>
</dbReference>
<evidence type="ECO:0000259" key="4">
    <source>
        <dbReference type="Pfam" id="PF07992"/>
    </source>
</evidence>
<dbReference type="Pfam" id="PF08669">
    <property type="entry name" value="GCV_T_C"/>
    <property type="match status" value="1"/>
</dbReference>
<evidence type="ECO:0000313" key="8">
    <source>
        <dbReference type="Proteomes" id="UP000184144"/>
    </source>
</evidence>
<evidence type="ECO:0000256" key="2">
    <source>
        <dbReference type="ARBA" id="ARBA00023002"/>
    </source>
</evidence>
<feature type="domain" description="FAD/NAD(P)-binding" evidence="4">
    <location>
        <begin position="168"/>
        <end position="287"/>
    </location>
</feature>
<protein>
    <submittedName>
        <fullName evidence="7">Sarcosine oxidase subunit alpha</fullName>
    </submittedName>
</protein>
<dbReference type="Pfam" id="PF13510">
    <property type="entry name" value="Fer2_4"/>
    <property type="match status" value="1"/>
</dbReference>